<organism evidence="9 10">
    <name type="scientific">Brachyspira hampsonii 30446</name>
    <dbReference type="NCBI Taxonomy" id="1289135"/>
    <lineage>
        <taxon>Bacteria</taxon>
        <taxon>Pseudomonadati</taxon>
        <taxon>Spirochaetota</taxon>
        <taxon>Spirochaetia</taxon>
        <taxon>Brachyspirales</taxon>
        <taxon>Brachyspiraceae</taxon>
        <taxon>Brachyspira</taxon>
    </lineage>
</organism>
<evidence type="ECO:0000259" key="7">
    <source>
        <dbReference type="Pfam" id="PF00535"/>
    </source>
</evidence>
<dbReference type="Gene3D" id="3.90.550.10">
    <property type="entry name" value="Spore Coat Polysaccharide Biosynthesis Protein SpsA, Chain A"/>
    <property type="match status" value="1"/>
</dbReference>
<dbReference type="InterPro" id="IPR058240">
    <property type="entry name" value="rSAM_sf"/>
</dbReference>
<feature type="domain" description="Radical SAM core" evidence="8">
    <location>
        <begin position="131"/>
        <end position="268"/>
    </location>
</feature>
<evidence type="ECO:0000259" key="6">
    <source>
        <dbReference type="Pfam" id="PF00534"/>
    </source>
</evidence>
<dbReference type="EMBL" id="ALNZ01000032">
    <property type="protein sequence ID" value="EKV56320.1"/>
    <property type="molecule type" value="Genomic_DNA"/>
</dbReference>
<evidence type="ECO:0000256" key="5">
    <source>
        <dbReference type="ARBA" id="ARBA00023014"/>
    </source>
</evidence>
<dbReference type="SUPFAM" id="SSF53448">
    <property type="entry name" value="Nucleotide-diphospho-sugar transferases"/>
    <property type="match status" value="1"/>
</dbReference>
<comment type="caution">
    <text evidence="9">The sequence shown here is derived from an EMBL/GenBank/DDBJ whole genome shotgun (WGS) entry which is preliminary data.</text>
</comment>
<dbReference type="Gene3D" id="3.40.50.2000">
    <property type="entry name" value="Glycogen Phosphorylase B"/>
    <property type="match status" value="2"/>
</dbReference>
<dbReference type="STRING" id="1289135.A966_10752"/>
<dbReference type="InterPro" id="IPR029044">
    <property type="entry name" value="Nucleotide-diphossugar_trans"/>
</dbReference>
<evidence type="ECO:0000313" key="10">
    <source>
        <dbReference type="Proteomes" id="UP000011663"/>
    </source>
</evidence>
<keyword evidence="9" id="KW-0808">Transferase</keyword>
<evidence type="ECO:0000313" key="9">
    <source>
        <dbReference type="EMBL" id="EKV56320.1"/>
    </source>
</evidence>
<dbReference type="SFLD" id="SFLDS00029">
    <property type="entry name" value="Radical_SAM"/>
    <property type="match status" value="1"/>
</dbReference>
<dbReference type="AlphaFoldDB" id="A0A2U4F5P9"/>
<dbReference type="Gene3D" id="3.20.20.70">
    <property type="entry name" value="Aldolase class I"/>
    <property type="match status" value="1"/>
</dbReference>
<dbReference type="RefSeq" id="WP_008725228.1">
    <property type="nucleotide sequence ID" value="NZ_JH994111.1"/>
</dbReference>
<feature type="domain" description="Glycosyltransferase 2-like" evidence="7">
    <location>
        <begin position="414"/>
        <end position="551"/>
    </location>
</feature>
<evidence type="ECO:0000256" key="3">
    <source>
        <dbReference type="ARBA" id="ARBA00022723"/>
    </source>
</evidence>
<keyword evidence="5" id="KW-0411">Iron-sulfur</keyword>
<proteinExistence type="predicted"/>
<accession>A0A2U4F5P9</accession>
<dbReference type="CDD" id="cd01335">
    <property type="entry name" value="Radical_SAM"/>
    <property type="match status" value="1"/>
</dbReference>
<dbReference type="InterPro" id="IPR001296">
    <property type="entry name" value="Glyco_trans_1"/>
</dbReference>
<evidence type="ECO:0000256" key="2">
    <source>
        <dbReference type="ARBA" id="ARBA00022691"/>
    </source>
</evidence>
<dbReference type="Pfam" id="PF04055">
    <property type="entry name" value="Radical_SAM"/>
    <property type="match status" value="1"/>
</dbReference>
<dbReference type="Pfam" id="PF00535">
    <property type="entry name" value="Glycos_transf_2"/>
    <property type="match status" value="1"/>
</dbReference>
<protein>
    <submittedName>
        <fullName evidence="9">Glycosyl transferase</fullName>
    </submittedName>
</protein>
<dbReference type="GO" id="GO:0051536">
    <property type="term" value="F:iron-sulfur cluster binding"/>
    <property type="evidence" value="ECO:0007669"/>
    <property type="project" value="UniProtKB-KW"/>
</dbReference>
<dbReference type="InterPro" id="IPR007197">
    <property type="entry name" value="rSAM"/>
</dbReference>
<dbReference type="SUPFAM" id="SSF102114">
    <property type="entry name" value="Radical SAM enzymes"/>
    <property type="match status" value="1"/>
</dbReference>
<dbReference type="SUPFAM" id="SSF53756">
    <property type="entry name" value="UDP-Glycosyltransferase/glycogen phosphorylase"/>
    <property type="match status" value="1"/>
</dbReference>
<evidence type="ECO:0000259" key="8">
    <source>
        <dbReference type="Pfam" id="PF04055"/>
    </source>
</evidence>
<dbReference type="Pfam" id="PF00534">
    <property type="entry name" value="Glycos_transf_1"/>
    <property type="match status" value="1"/>
</dbReference>
<gene>
    <name evidence="9" type="ORF">A966_10752</name>
</gene>
<dbReference type="GeneID" id="66488556"/>
<evidence type="ECO:0000256" key="1">
    <source>
        <dbReference type="ARBA" id="ARBA00001966"/>
    </source>
</evidence>
<keyword evidence="4" id="KW-0408">Iron</keyword>
<dbReference type="PANTHER" id="PTHR22916">
    <property type="entry name" value="GLYCOSYLTRANSFERASE"/>
    <property type="match status" value="1"/>
</dbReference>
<dbReference type="InterPro" id="IPR001173">
    <property type="entry name" value="Glyco_trans_2-like"/>
</dbReference>
<feature type="domain" description="Glycosyl transferase family 1" evidence="6">
    <location>
        <begin position="895"/>
        <end position="1046"/>
    </location>
</feature>
<dbReference type="Proteomes" id="UP000011663">
    <property type="component" value="Unassembled WGS sequence"/>
</dbReference>
<dbReference type="InterPro" id="IPR013785">
    <property type="entry name" value="Aldolase_TIM"/>
</dbReference>
<name>A0A2U4F5P9_9SPIR</name>
<dbReference type="PANTHER" id="PTHR22916:SF3">
    <property type="entry name" value="UDP-GLCNAC:BETAGAL BETA-1,3-N-ACETYLGLUCOSAMINYLTRANSFERASE-LIKE PROTEIN 1"/>
    <property type="match status" value="1"/>
</dbReference>
<dbReference type="GO" id="GO:0046872">
    <property type="term" value="F:metal ion binding"/>
    <property type="evidence" value="ECO:0007669"/>
    <property type="project" value="UniProtKB-KW"/>
</dbReference>
<keyword evidence="2" id="KW-0949">S-adenosyl-L-methionine</keyword>
<evidence type="ECO:0000256" key="4">
    <source>
        <dbReference type="ARBA" id="ARBA00023004"/>
    </source>
</evidence>
<dbReference type="OrthoDB" id="9768685at2"/>
<sequence length="1144" mass="134092">MKWQNKGHEFDEIGNIFKQNKDLLLLGDIDKALKMKECLSFLNADISIPTKDAMDSLEIDVLGKTILIFGDYPNIEEFLISKNLIRDINYFVIYNFYSKYFYNYESNFIMKYLSIFALYAYDKVYISSNNIITTTVCNLNCKSCLNFNPFIKNKRHNEFERLKNDIDLYFKNVDMVGLMHITGGEPSLYPDIIKLLMYINKNYRHKIIDLVMPTNGIREISDELLESINSANMTIQVDNYLEAVPEFEKIYIKNLEKIEKYDIKADIIPAGEFWNWAQAYPPRYDYSKLDNDEMIKRYDYCGSMFSEIRNGTISGCCYHSFAETAGIVDYDEDSLFDLKGNVNKKELIEFRLKYCKKGYTEFCKICNGLNPLNRKVVKPAEQTKGILSWDGNFIEKDYIPVDILKIPDFSVKITVITPTYNRADFLPKTIESILNQTYTNFEYYILDDGSTDNTKEVVKPYLKDNRVKYLYHENSGEPETVNWGWSLAKGEYFTQINSDDIVDKTLFEEMIKVLDNDDNAVVAYCDYNIINDKNKIIESIKSPDWNFLEALSNFSCYAAMVGTFIKRRKFVNWTNIRTDKYSYINDIEMYWNMALYGNFIHIPKNLVSWRKHKGQISVNRPDSIYEITDWFKEYFYKSNIPNEVFNLKDTVANRVVIYAESLLTLYNFPKTIKDKIKRYLKKELGLIKFTCLQIGDNDLIGNKFNGHNLGIYLRENKIESNHIVNDKKSDDEHTYVYNHASNYVYNHDYNNITENLIKNSLLLDSDILHLHLIHNTNFDIKYLPIITRLKPAVITLHDAYYLGGHCVHHFDCNKWHEHCHDCEYLDKPFAIKKDDTAFQFEIRKKFIQDSNLSVIVASKWMEDKVKESPIWKGKKIYRVPFGIDQNIFKPRNIIEAKKELKIDENSIVLMFRAENNIFKCLPLIKEALNKIKSKNKITLITVVKKGLLEEFKNNFNILEYGWIEDDSMLAKLYQACDIFLMPSKQEAFGMMAIEAMSCGKMVLALEGTALTDVINAPECGIVCKENEYADKLQYFINNLDEAKRRGELSLKFAEENYNKNLYVNRIIDVYNNVIKEHKVDIEYQPILEQLNKYYNTINVNDESDDDKKVKKDFTFGIYISNDEKYFIIGILGIKITIKKKKVEK</sequence>
<dbReference type="GO" id="GO:0016758">
    <property type="term" value="F:hexosyltransferase activity"/>
    <property type="evidence" value="ECO:0007669"/>
    <property type="project" value="UniProtKB-ARBA"/>
</dbReference>
<comment type="cofactor">
    <cofactor evidence="1">
        <name>[4Fe-4S] cluster</name>
        <dbReference type="ChEBI" id="CHEBI:49883"/>
    </cofactor>
</comment>
<reference evidence="9 10" key="1">
    <citation type="submission" date="2012-07" db="EMBL/GenBank/DDBJ databases">
        <title>Genome sequence of Brachyspira sp. 30446, isolated from a pig with mucohaemorrhagic colitis.</title>
        <authorList>
            <person name="Rubin J.E."/>
            <person name="Fernando C."/>
            <person name="Harding J.C.S."/>
            <person name="Hill J.E."/>
        </authorList>
    </citation>
    <scope>NUCLEOTIDE SEQUENCE [LARGE SCALE GENOMIC DNA]</scope>
    <source>
        <strain evidence="9 10">30446</strain>
    </source>
</reference>
<keyword evidence="3" id="KW-0479">Metal-binding</keyword>